<proteinExistence type="predicted"/>
<dbReference type="PANTHER" id="PTHR34407:SF1">
    <property type="entry name" value="SGNH HYDROLASE-TYPE ESTERASE DOMAIN-CONTAINING PROTEIN"/>
    <property type="match status" value="1"/>
</dbReference>
<keyword evidence="3" id="KW-1185">Reference proteome</keyword>
<dbReference type="AlphaFoldDB" id="A0A0D3IRB7"/>
<dbReference type="KEGG" id="ehx:EMIHUDRAFT_103660"/>
<evidence type="ECO:0000313" key="2">
    <source>
        <dbReference type="EnsemblProtists" id="EOD13802"/>
    </source>
</evidence>
<feature type="region of interest" description="Disordered" evidence="1">
    <location>
        <begin position="509"/>
        <end position="537"/>
    </location>
</feature>
<dbReference type="PaxDb" id="2903-EOD13802"/>
<evidence type="ECO:0000313" key="3">
    <source>
        <dbReference type="Proteomes" id="UP000013827"/>
    </source>
</evidence>
<dbReference type="GeneID" id="17259949"/>
<protein>
    <submittedName>
        <fullName evidence="2">Uncharacterized protein</fullName>
    </submittedName>
</protein>
<sequence>MSSTAPHPILSKTTLDRSIRVLGKHATVDPLFRRLTAGLPITIGVLGASVGQNAGCLSQPGKRCMHFSGVGGRATGWAVRLLQHINASFPHHGHRIDNAAKDATPVNSFKHCLFSHLSADAIAKSLLVLPAQPVLLHLTVHEWCTQKLTPRRFYQVGDELKGATVSGYVYPDTPWERVDLESTRVCHHYSQPCLSPKHALEPHVLNGEPGFGLLDLTGEDCLHPANGRHGVAYLSAMLAHWFDRAHAMWRVTRHVNPRLNRRTVLPAPLHVQNQAQAPVARCYAFQKVTGKVESQSQRGLPWCSPQQTVSNDGVAALSCTPLLDDSHATCDIGGNRASSPHLGVRSADVPANSRYRALMATPQIGWFWCPVSLGGRNKPSAGVVALTPGSVLVASVDAYLPQAAPQRPGMDDGALAPADATLFLEHLVSYEGMGRVRVRCGKGCTCTSTVIDAHRIDSLRNSSVFVTTPVRVSALPSPRCELRLVLLSESSGGGHKFKLRGITVVAAAPESARADQRSEPQPAAQARLPYRRDRRGT</sequence>
<dbReference type="EnsemblProtists" id="EOD13802">
    <property type="protein sequence ID" value="EOD13802"/>
    <property type="gene ID" value="EMIHUDRAFT_103660"/>
</dbReference>
<reference evidence="2" key="2">
    <citation type="submission" date="2024-10" db="UniProtKB">
        <authorList>
            <consortium name="EnsemblProtists"/>
        </authorList>
    </citation>
    <scope>IDENTIFICATION</scope>
</reference>
<dbReference type="RefSeq" id="XP_005766231.1">
    <property type="nucleotide sequence ID" value="XM_005766174.1"/>
</dbReference>
<reference evidence="3" key="1">
    <citation type="journal article" date="2013" name="Nature">
        <title>Pan genome of the phytoplankton Emiliania underpins its global distribution.</title>
        <authorList>
            <person name="Read B.A."/>
            <person name="Kegel J."/>
            <person name="Klute M.J."/>
            <person name="Kuo A."/>
            <person name="Lefebvre S.C."/>
            <person name="Maumus F."/>
            <person name="Mayer C."/>
            <person name="Miller J."/>
            <person name="Monier A."/>
            <person name="Salamov A."/>
            <person name="Young J."/>
            <person name="Aguilar M."/>
            <person name="Claverie J.M."/>
            <person name="Frickenhaus S."/>
            <person name="Gonzalez K."/>
            <person name="Herman E.K."/>
            <person name="Lin Y.C."/>
            <person name="Napier J."/>
            <person name="Ogata H."/>
            <person name="Sarno A.F."/>
            <person name="Shmutz J."/>
            <person name="Schroeder D."/>
            <person name="de Vargas C."/>
            <person name="Verret F."/>
            <person name="von Dassow P."/>
            <person name="Valentin K."/>
            <person name="Van de Peer Y."/>
            <person name="Wheeler G."/>
            <person name="Dacks J.B."/>
            <person name="Delwiche C.F."/>
            <person name="Dyhrman S.T."/>
            <person name="Glockner G."/>
            <person name="John U."/>
            <person name="Richards T."/>
            <person name="Worden A.Z."/>
            <person name="Zhang X."/>
            <person name="Grigoriev I.V."/>
            <person name="Allen A.E."/>
            <person name="Bidle K."/>
            <person name="Borodovsky M."/>
            <person name="Bowler C."/>
            <person name="Brownlee C."/>
            <person name="Cock J.M."/>
            <person name="Elias M."/>
            <person name="Gladyshev V.N."/>
            <person name="Groth M."/>
            <person name="Guda C."/>
            <person name="Hadaegh A."/>
            <person name="Iglesias-Rodriguez M.D."/>
            <person name="Jenkins J."/>
            <person name="Jones B.M."/>
            <person name="Lawson T."/>
            <person name="Leese F."/>
            <person name="Lindquist E."/>
            <person name="Lobanov A."/>
            <person name="Lomsadze A."/>
            <person name="Malik S.B."/>
            <person name="Marsh M.E."/>
            <person name="Mackinder L."/>
            <person name="Mock T."/>
            <person name="Mueller-Roeber B."/>
            <person name="Pagarete A."/>
            <person name="Parker M."/>
            <person name="Probert I."/>
            <person name="Quesneville H."/>
            <person name="Raines C."/>
            <person name="Rensing S.A."/>
            <person name="Riano-Pachon D.M."/>
            <person name="Richier S."/>
            <person name="Rokitta S."/>
            <person name="Shiraiwa Y."/>
            <person name="Soanes D.M."/>
            <person name="van der Giezen M."/>
            <person name="Wahlund T.M."/>
            <person name="Williams B."/>
            <person name="Wilson W."/>
            <person name="Wolfe G."/>
            <person name="Wurch L.L."/>
        </authorList>
    </citation>
    <scope>NUCLEOTIDE SEQUENCE</scope>
</reference>
<dbReference type="HOGENOM" id="CLU_480982_0_0_1"/>
<evidence type="ECO:0000256" key="1">
    <source>
        <dbReference type="SAM" id="MobiDB-lite"/>
    </source>
</evidence>
<dbReference type="Proteomes" id="UP000013827">
    <property type="component" value="Unassembled WGS sequence"/>
</dbReference>
<accession>A0A0D3IRB7</accession>
<organism evidence="2 3">
    <name type="scientific">Emiliania huxleyi (strain CCMP1516)</name>
    <dbReference type="NCBI Taxonomy" id="280463"/>
    <lineage>
        <taxon>Eukaryota</taxon>
        <taxon>Haptista</taxon>
        <taxon>Haptophyta</taxon>
        <taxon>Prymnesiophyceae</taxon>
        <taxon>Isochrysidales</taxon>
        <taxon>Noelaerhabdaceae</taxon>
        <taxon>Emiliania</taxon>
    </lineage>
</organism>
<name>A0A0D3IRB7_EMIH1</name>
<dbReference type="PANTHER" id="PTHR34407">
    <property type="entry name" value="EXPRESSED PROTEIN"/>
    <property type="match status" value="1"/>
</dbReference>